<sequence>MKVAAKRVMKEFHDMEAHQFTPEQIERLGFLPKLQDANEVERVADYIHALVCLTYFRHARDQKIPNRRNAKVKLQAIENTTRKLINLLRDFDITDYGTGLIGRNEELPDGIAQLFCRKPLWDDSNTGIADLFGLLVNLQTNAKLLRTNDEYFRSYYHLPKYESVNRDFFSGNMWPSLFKIWELVGNVVVLSDNGKTIQFLRLIHEYAGIDPPTKAALRTARKRWENNSARDADKALPWSDDAIFNFGRNSP</sequence>
<evidence type="ECO:0000313" key="1">
    <source>
        <dbReference type="EMBL" id="ACK84215.1"/>
    </source>
</evidence>
<dbReference type="KEGG" id="mch:Mchl_3395"/>
<evidence type="ECO:0000313" key="2">
    <source>
        <dbReference type="Proteomes" id="UP000002385"/>
    </source>
</evidence>
<proteinExistence type="predicted"/>
<dbReference type="Proteomes" id="UP000002385">
    <property type="component" value="Chromosome"/>
</dbReference>
<name>B7KUI6_METC4</name>
<reference evidence="2" key="1">
    <citation type="submission" date="2008-12" db="EMBL/GenBank/DDBJ databases">
        <title>Complete sequence of chromosome of Methylobacterium chloromethanicum CM4.</title>
        <authorList>
            <consortium name="US DOE Joint Genome Institute"/>
            <person name="Lucas S."/>
            <person name="Copeland A."/>
            <person name="Lapidus A."/>
            <person name="Glavina del Rio T."/>
            <person name="Dalin E."/>
            <person name="Tice H."/>
            <person name="Bruce D."/>
            <person name="Goodwin L."/>
            <person name="Pitluck S."/>
            <person name="Chertkov O."/>
            <person name="Brettin T."/>
            <person name="Detter J.C."/>
            <person name="Han C."/>
            <person name="Larimer F."/>
            <person name="Land M."/>
            <person name="Hauser L."/>
            <person name="Kyrpides N."/>
            <person name="Mikhailova N."/>
            <person name="Marx C."/>
            <person name="Richardson P."/>
        </authorList>
    </citation>
    <scope>NUCLEOTIDE SEQUENCE [LARGE SCALE GENOMIC DNA]</scope>
    <source>
        <strain evidence="2">CM4 / NCIMB 13688</strain>
    </source>
</reference>
<dbReference type="HOGENOM" id="CLU_1106138_0_0_5"/>
<protein>
    <submittedName>
        <fullName evidence="1">Uncharacterized protein</fullName>
    </submittedName>
</protein>
<dbReference type="RefSeq" id="WP_015951528.1">
    <property type="nucleotide sequence ID" value="NC_011757.1"/>
</dbReference>
<accession>B7KUI6</accession>
<dbReference type="AlphaFoldDB" id="B7KUI6"/>
<organism evidence="1 2">
    <name type="scientific">Methylorubrum extorquens (strain CM4 / NCIMB 13688)</name>
    <name type="common">Methylobacterium extorquens</name>
    <dbReference type="NCBI Taxonomy" id="440085"/>
    <lineage>
        <taxon>Bacteria</taxon>
        <taxon>Pseudomonadati</taxon>
        <taxon>Pseudomonadota</taxon>
        <taxon>Alphaproteobacteria</taxon>
        <taxon>Hyphomicrobiales</taxon>
        <taxon>Methylobacteriaceae</taxon>
        <taxon>Methylorubrum</taxon>
    </lineage>
</organism>
<reference evidence="1 2" key="2">
    <citation type="journal article" date="2012" name="J. Bacteriol.">
        <title>Complete genome sequences of six strains of the genus Methylobacterium.</title>
        <authorList>
            <person name="Marx C.J."/>
            <person name="Bringel F."/>
            <person name="Chistoserdova L."/>
            <person name="Moulin L."/>
            <person name="Farhan Ul Haque M."/>
            <person name="Fleischman D.E."/>
            <person name="Gruffaz C."/>
            <person name="Jourand P."/>
            <person name="Knief C."/>
            <person name="Lee M.C."/>
            <person name="Muller E.E."/>
            <person name="Nadalig T."/>
            <person name="Peyraud R."/>
            <person name="Roselli S."/>
            <person name="Russ L."/>
            <person name="Goodwin L.A."/>
            <person name="Ivanova N."/>
            <person name="Kyrpides N."/>
            <person name="Lajus A."/>
            <person name="Land M.L."/>
            <person name="Medigue C."/>
            <person name="Mikhailova N."/>
            <person name="Nolan M."/>
            <person name="Woyke T."/>
            <person name="Stolyar S."/>
            <person name="Vorholt J.A."/>
            <person name="Vuilleumier S."/>
        </authorList>
    </citation>
    <scope>NUCLEOTIDE SEQUENCE [LARGE SCALE GENOMIC DNA]</scope>
    <source>
        <strain evidence="2">CM4 / NCIMB 13688</strain>
    </source>
</reference>
<dbReference type="EMBL" id="CP001298">
    <property type="protein sequence ID" value="ACK84215.1"/>
    <property type="molecule type" value="Genomic_DNA"/>
</dbReference>
<gene>
    <name evidence="1" type="ordered locus">Mchl_3395</name>
</gene>